<evidence type="ECO:0000256" key="3">
    <source>
        <dbReference type="ARBA" id="ARBA00022833"/>
    </source>
</evidence>
<dbReference type="Pfam" id="PF01753">
    <property type="entry name" value="zf-MYND"/>
    <property type="match status" value="1"/>
</dbReference>
<evidence type="ECO:0000313" key="8">
    <source>
        <dbReference type="Proteomes" id="UP000799771"/>
    </source>
</evidence>
<evidence type="ECO:0000259" key="6">
    <source>
        <dbReference type="PROSITE" id="PS50865"/>
    </source>
</evidence>
<evidence type="ECO:0000313" key="7">
    <source>
        <dbReference type="EMBL" id="KAF2133003.1"/>
    </source>
</evidence>
<dbReference type="RefSeq" id="XP_033527390.1">
    <property type="nucleotide sequence ID" value="XM_033672745.1"/>
</dbReference>
<gene>
    <name evidence="7" type="ORF">P153DRAFT_429009</name>
</gene>
<dbReference type="GO" id="GO:0005634">
    <property type="term" value="C:nucleus"/>
    <property type="evidence" value="ECO:0007669"/>
    <property type="project" value="TreeGrafter"/>
</dbReference>
<dbReference type="Gene3D" id="6.10.140.2220">
    <property type="match status" value="1"/>
</dbReference>
<sequence>MTEVADNSNGDHSKSPVYIAKSEVCLNEQGERVGDGLFAGVDFGPGEQVTAVKRPILASLDTERLSDTCANCFVWTEGSSMGARLYVPEGTRVHACAGCRMVRYCSKKCQKEAWTRVHKYECKNLQPLASRDIPKAVRACMEILIRRKQGLIPDPAWEMLCHLNPHVEDFQQNGSYAQIELMAMGASAFSFTENTYSKEIVAAMYARVLSNSLTLITPTLDPLGIILDPTLSHINHSCDPNAYIMMDGPEVAVRTIKPIKKDEEIYISYVDNTNPCSRRQSELKTRWFFTCKCSKCQKGATLDEDKWAIRPKNLAKKHKEVADLIIQHEAFAKDPANYVGESLDEKRVAAIQGKSFAEYEDVQRIPDPAAAMQKIEDGMRLCHQSKLWPVYRQPYAAFRDDLIVTMFAVGKYQIAWAQCAKRYKYIIAKLYPIHFHPVRVVQTWQMAMLALYLADTEGIVGAPDVNMGLIAMMLVKQVLDASRLSHGPNSAFTQSVQMKADELSEEVRASMEETPNRPDLNKVLEVQRDMLSQMGDWIQY</sequence>
<dbReference type="OrthoDB" id="5945798at2759"/>
<dbReference type="PANTHER" id="PTHR12197">
    <property type="entry name" value="HISTONE-LYSINE N-METHYLTRANSFERASE SMYD"/>
    <property type="match status" value="1"/>
</dbReference>
<feature type="domain" description="MYND-type" evidence="6">
    <location>
        <begin position="69"/>
        <end position="122"/>
    </location>
</feature>
<evidence type="ECO:0000256" key="2">
    <source>
        <dbReference type="ARBA" id="ARBA00022771"/>
    </source>
</evidence>
<dbReference type="PROSITE" id="PS50865">
    <property type="entry name" value="ZF_MYND_2"/>
    <property type="match status" value="1"/>
</dbReference>
<accession>A0A6A6AP90</accession>
<dbReference type="SUPFAM" id="SSF144232">
    <property type="entry name" value="HIT/MYND zinc finger-like"/>
    <property type="match status" value="1"/>
</dbReference>
<dbReference type="InterPro" id="IPR050869">
    <property type="entry name" value="H3K4_H4K5_MeTrfase"/>
</dbReference>
<evidence type="ECO:0000256" key="1">
    <source>
        <dbReference type="ARBA" id="ARBA00022723"/>
    </source>
</evidence>
<evidence type="ECO:0000259" key="5">
    <source>
        <dbReference type="PROSITE" id="PS50280"/>
    </source>
</evidence>
<feature type="domain" description="SET" evidence="5">
    <location>
        <begin position="15"/>
        <end position="270"/>
    </location>
</feature>
<keyword evidence="3" id="KW-0862">Zinc</keyword>
<dbReference type="EMBL" id="ML977500">
    <property type="protein sequence ID" value="KAF2133003.1"/>
    <property type="molecule type" value="Genomic_DNA"/>
</dbReference>
<evidence type="ECO:0000256" key="4">
    <source>
        <dbReference type="PROSITE-ProRule" id="PRU00134"/>
    </source>
</evidence>
<dbReference type="InterPro" id="IPR046341">
    <property type="entry name" value="SET_dom_sf"/>
</dbReference>
<dbReference type="Pfam" id="PF00856">
    <property type="entry name" value="SET"/>
    <property type="match status" value="1"/>
</dbReference>
<dbReference type="CDD" id="cd20071">
    <property type="entry name" value="SET_SMYD"/>
    <property type="match status" value="1"/>
</dbReference>
<dbReference type="SUPFAM" id="SSF82199">
    <property type="entry name" value="SET domain"/>
    <property type="match status" value="1"/>
</dbReference>
<dbReference type="Gene3D" id="2.170.270.10">
    <property type="entry name" value="SET domain"/>
    <property type="match status" value="1"/>
</dbReference>
<organism evidence="7 8">
    <name type="scientific">Dothidotthia symphoricarpi CBS 119687</name>
    <dbReference type="NCBI Taxonomy" id="1392245"/>
    <lineage>
        <taxon>Eukaryota</taxon>
        <taxon>Fungi</taxon>
        <taxon>Dikarya</taxon>
        <taxon>Ascomycota</taxon>
        <taxon>Pezizomycotina</taxon>
        <taxon>Dothideomycetes</taxon>
        <taxon>Pleosporomycetidae</taxon>
        <taxon>Pleosporales</taxon>
        <taxon>Dothidotthiaceae</taxon>
        <taxon>Dothidotthia</taxon>
    </lineage>
</organism>
<dbReference type="GeneID" id="54413177"/>
<dbReference type="PROSITE" id="PS50280">
    <property type="entry name" value="SET"/>
    <property type="match status" value="1"/>
</dbReference>
<dbReference type="InterPro" id="IPR001214">
    <property type="entry name" value="SET_dom"/>
</dbReference>
<keyword evidence="8" id="KW-1185">Reference proteome</keyword>
<dbReference type="Proteomes" id="UP000799771">
    <property type="component" value="Unassembled WGS sequence"/>
</dbReference>
<dbReference type="AlphaFoldDB" id="A0A6A6AP90"/>
<dbReference type="Gene3D" id="1.10.220.160">
    <property type="match status" value="1"/>
</dbReference>
<keyword evidence="2 4" id="KW-0863">Zinc-finger</keyword>
<keyword evidence="1" id="KW-0479">Metal-binding</keyword>
<proteinExistence type="predicted"/>
<protein>
    <submittedName>
        <fullName evidence="7">SET domain-containing protein</fullName>
    </submittedName>
</protein>
<name>A0A6A6AP90_9PLEO</name>
<dbReference type="PANTHER" id="PTHR12197:SF251">
    <property type="entry name" value="EG:BACR7C10.4 PROTEIN"/>
    <property type="match status" value="1"/>
</dbReference>
<dbReference type="GO" id="GO:0008270">
    <property type="term" value="F:zinc ion binding"/>
    <property type="evidence" value="ECO:0007669"/>
    <property type="project" value="UniProtKB-KW"/>
</dbReference>
<reference evidence="7" key="1">
    <citation type="journal article" date="2020" name="Stud. Mycol.">
        <title>101 Dothideomycetes genomes: a test case for predicting lifestyles and emergence of pathogens.</title>
        <authorList>
            <person name="Haridas S."/>
            <person name="Albert R."/>
            <person name="Binder M."/>
            <person name="Bloem J."/>
            <person name="Labutti K."/>
            <person name="Salamov A."/>
            <person name="Andreopoulos B."/>
            <person name="Baker S."/>
            <person name="Barry K."/>
            <person name="Bills G."/>
            <person name="Bluhm B."/>
            <person name="Cannon C."/>
            <person name="Castanera R."/>
            <person name="Culley D."/>
            <person name="Daum C."/>
            <person name="Ezra D."/>
            <person name="Gonzalez J."/>
            <person name="Henrissat B."/>
            <person name="Kuo A."/>
            <person name="Liang C."/>
            <person name="Lipzen A."/>
            <person name="Lutzoni F."/>
            <person name="Magnuson J."/>
            <person name="Mondo S."/>
            <person name="Nolan M."/>
            <person name="Ohm R."/>
            <person name="Pangilinan J."/>
            <person name="Park H.-J."/>
            <person name="Ramirez L."/>
            <person name="Alfaro M."/>
            <person name="Sun H."/>
            <person name="Tritt A."/>
            <person name="Yoshinaga Y."/>
            <person name="Zwiers L.-H."/>
            <person name="Turgeon B."/>
            <person name="Goodwin S."/>
            <person name="Spatafora J."/>
            <person name="Crous P."/>
            <person name="Grigoriev I."/>
        </authorList>
    </citation>
    <scope>NUCLEOTIDE SEQUENCE</scope>
    <source>
        <strain evidence="7">CBS 119687</strain>
    </source>
</reference>
<dbReference type="InterPro" id="IPR002893">
    <property type="entry name" value="Znf_MYND"/>
</dbReference>